<dbReference type="HAMAP" id="MF_00163">
    <property type="entry name" value="Pep_deformylase"/>
    <property type="match status" value="1"/>
</dbReference>
<dbReference type="PANTHER" id="PTHR10458">
    <property type="entry name" value="PEPTIDE DEFORMYLASE"/>
    <property type="match status" value="1"/>
</dbReference>
<sequence>MKYKLDVKQYKIKQLPNKVLREKSKDIPIPMLQEDIDLANAMIYHIDDSQQDGTLYQPGVGVAAVQYGILKNMFYINFSDENSNLIEPGQKPIKDVFINPKIIAKSDFKVALAEGEGCLSVGSNIKSQSGLVYRANRIVFEAYSFLEKKYVTKDLTGYLAIVAQHELDHLQGKLFIDNIDKSNPFKKLNNSRLID</sequence>
<dbReference type="PANTHER" id="PTHR10458:SF22">
    <property type="entry name" value="PEPTIDE DEFORMYLASE"/>
    <property type="match status" value="1"/>
</dbReference>
<dbReference type="EMBL" id="LR214970">
    <property type="protein sequence ID" value="VEU60555.1"/>
    <property type="molecule type" value="Genomic_DNA"/>
</dbReference>
<comment type="cofactor">
    <cofactor evidence="2">
        <name>Fe(2+)</name>
        <dbReference type="ChEBI" id="CHEBI:29033"/>
    </cofactor>
    <text evidence="2">Binds 1 Fe(2+) ion.</text>
</comment>
<protein>
    <recommendedName>
        <fullName evidence="2">Peptide deformylase</fullName>
        <shortName evidence="2">PDF</shortName>
        <ecNumber evidence="2">3.5.1.88</ecNumber>
    </recommendedName>
    <alternativeName>
        <fullName evidence="2">Polypeptide deformylase</fullName>
    </alternativeName>
</protein>
<keyword evidence="2" id="KW-0648">Protein biosynthesis</keyword>
<dbReference type="CDD" id="cd00487">
    <property type="entry name" value="Pep_deformylase"/>
    <property type="match status" value="1"/>
</dbReference>
<dbReference type="Pfam" id="PF01327">
    <property type="entry name" value="Pep_deformylase"/>
    <property type="match status" value="1"/>
</dbReference>
<dbReference type="AlphaFoldDB" id="A0A449A8H6"/>
<feature type="binding site" evidence="2">
    <location>
        <position position="169"/>
    </location>
    <ligand>
        <name>Fe cation</name>
        <dbReference type="ChEBI" id="CHEBI:24875"/>
    </ligand>
</feature>
<evidence type="ECO:0000313" key="4">
    <source>
        <dbReference type="Proteomes" id="UP000290942"/>
    </source>
</evidence>
<dbReference type="SUPFAM" id="SSF56420">
    <property type="entry name" value="Peptide deformylase"/>
    <property type="match status" value="1"/>
</dbReference>
<dbReference type="EC" id="3.5.1.88" evidence="2"/>
<dbReference type="PRINTS" id="PR01576">
    <property type="entry name" value="PDEFORMYLASE"/>
</dbReference>
<comment type="function">
    <text evidence="2">Removes the formyl group from the N-terminal Met of newly synthesized proteins. Requires at least a dipeptide for an efficient rate of reaction. N-terminal L-methionine is a prerequisite for activity but the enzyme has broad specificity at other positions.</text>
</comment>
<feature type="active site" evidence="2">
    <location>
        <position position="166"/>
    </location>
</feature>
<evidence type="ECO:0000256" key="1">
    <source>
        <dbReference type="ARBA" id="ARBA00010759"/>
    </source>
</evidence>
<feature type="binding site" evidence="2">
    <location>
        <position position="118"/>
    </location>
    <ligand>
        <name>Fe cation</name>
        <dbReference type="ChEBI" id="CHEBI:24875"/>
    </ligand>
</feature>
<feature type="binding site" evidence="2">
    <location>
        <position position="165"/>
    </location>
    <ligand>
        <name>Fe cation</name>
        <dbReference type="ChEBI" id="CHEBI:24875"/>
    </ligand>
</feature>
<dbReference type="PIRSF" id="PIRSF004749">
    <property type="entry name" value="Pep_def"/>
    <property type="match status" value="1"/>
</dbReference>
<dbReference type="Gene3D" id="3.90.45.10">
    <property type="entry name" value="Peptide deformylase"/>
    <property type="match status" value="1"/>
</dbReference>
<dbReference type="GO" id="GO:0042586">
    <property type="term" value="F:peptide deformylase activity"/>
    <property type="evidence" value="ECO:0007669"/>
    <property type="project" value="UniProtKB-UniRule"/>
</dbReference>
<comment type="similarity">
    <text evidence="1 2">Belongs to the polypeptide deformylase family.</text>
</comment>
<dbReference type="NCBIfam" id="TIGR00079">
    <property type="entry name" value="pept_deformyl"/>
    <property type="match status" value="1"/>
</dbReference>
<accession>A0A449A8H6</accession>
<evidence type="ECO:0000313" key="3">
    <source>
        <dbReference type="EMBL" id="VEU60555.1"/>
    </source>
</evidence>
<name>A0A449A8H6_9BACT</name>
<dbReference type="GO" id="GO:0006412">
    <property type="term" value="P:translation"/>
    <property type="evidence" value="ECO:0007669"/>
    <property type="project" value="UniProtKB-UniRule"/>
</dbReference>
<evidence type="ECO:0000256" key="2">
    <source>
        <dbReference type="HAMAP-Rule" id="MF_00163"/>
    </source>
</evidence>
<keyword evidence="2" id="KW-0408">Iron</keyword>
<proteinExistence type="inferred from homology"/>
<dbReference type="RefSeq" id="WP_129687498.1">
    <property type="nucleotide sequence ID" value="NZ_LR214970.1"/>
</dbReference>
<dbReference type="GO" id="GO:0046872">
    <property type="term" value="F:metal ion binding"/>
    <property type="evidence" value="ECO:0007669"/>
    <property type="project" value="UniProtKB-KW"/>
</dbReference>
<dbReference type="InterPro" id="IPR023635">
    <property type="entry name" value="Peptide_deformylase"/>
</dbReference>
<keyword evidence="2" id="KW-0479">Metal-binding</keyword>
<keyword evidence="2 3" id="KW-0378">Hydrolase</keyword>
<dbReference type="InterPro" id="IPR036821">
    <property type="entry name" value="Peptide_deformylase_sf"/>
</dbReference>
<gene>
    <name evidence="3" type="primary">pdf</name>
    <name evidence="2" type="synonym">def</name>
    <name evidence="3" type="ORF">NCTC10122_00150</name>
</gene>
<reference evidence="3 4" key="1">
    <citation type="submission" date="2019-01" db="EMBL/GenBank/DDBJ databases">
        <authorList>
            <consortium name="Pathogen Informatics"/>
        </authorList>
    </citation>
    <scope>NUCLEOTIDE SEQUENCE [LARGE SCALE GENOMIC DNA]</scope>
    <source>
        <strain evidence="3 4">NCTC10122</strain>
    </source>
</reference>
<comment type="catalytic activity">
    <reaction evidence="2">
        <text>N-terminal N-formyl-L-methionyl-[peptide] + H2O = N-terminal L-methionyl-[peptide] + formate</text>
        <dbReference type="Rhea" id="RHEA:24420"/>
        <dbReference type="Rhea" id="RHEA-COMP:10639"/>
        <dbReference type="Rhea" id="RHEA-COMP:10640"/>
        <dbReference type="ChEBI" id="CHEBI:15377"/>
        <dbReference type="ChEBI" id="CHEBI:15740"/>
        <dbReference type="ChEBI" id="CHEBI:49298"/>
        <dbReference type="ChEBI" id="CHEBI:64731"/>
        <dbReference type="EC" id="3.5.1.88"/>
    </reaction>
</comment>
<dbReference type="Proteomes" id="UP000290942">
    <property type="component" value="Chromosome"/>
</dbReference>
<organism evidence="3 4">
    <name type="scientific">Mycoplasmopsis bovigenitalium</name>
    <dbReference type="NCBI Taxonomy" id="2112"/>
    <lineage>
        <taxon>Bacteria</taxon>
        <taxon>Bacillati</taxon>
        <taxon>Mycoplasmatota</taxon>
        <taxon>Mycoplasmoidales</taxon>
        <taxon>Metamycoplasmataceae</taxon>
        <taxon>Mycoplasmopsis</taxon>
    </lineage>
</organism>